<evidence type="ECO:0000256" key="1">
    <source>
        <dbReference type="SAM" id="SignalP"/>
    </source>
</evidence>
<evidence type="ECO:0000313" key="3">
    <source>
        <dbReference type="Proteomes" id="UP001164712"/>
    </source>
</evidence>
<organism evidence="2 3">
    <name type="scientific">Rouxiella chamberiensis</name>
    <dbReference type="NCBI Taxonomy" id="1513468"/>
    <lineage>
        <taxon>Bacteria</taxon>
        <taxon>Pseudomonadati</taxon>
        <taxon>Pseudomonadota</taxon>
        <taxon>Gammaproteobacteria</taxon>
        <taxon>Enterobacterales</taxon>
        <taxon>Yersiniaceae</taxon>
        <taxon>Rouxiella</taxon>
    </lineage>
</organism>
<dbReference type="Proteomes" id="UP001164712">
    <property type="component" value="Chromosome"/>
</dbReference>
<protein>
    <submittedName>
        <fullName evidence="2">Glyoxalase</fullName>
    </submittedName>
</protein>
<dbReference type="Gene3D" id="3.10.180.10">
    <property type="entry name" value="2,3-Dihydroxybiphenyl 1,2-Dioxygenase, domain 1"/>
    <property type="match status" value="1"/>
</dbReference>
<proteinExistence type="predicted"/>
<sequence>MKSENLRPSLLAVFSALLMSSPVISWADDSSVAVGPQYDTTHVYVQPGKMDAFVASILKTFGGIVTKRVSVDVTPTPSQTLSQLILTPVGGFSVFDFATPIPYPFGAERNGFLVKDMDAAIAQAKQAGADVLVEPFPDPIGRDAVIQWPGGINTQLYWHTAAPKYTPLTTVPENRVYISRYRVDAFIKSFLIFSKGHVVSDRENEAAYLCQTAKVREVELDSTFGKTQIFVTDGHLPYPFGLEKTGYAVKDLRITLDNALSSGAKILWRSSAAEVQHSAIVQFRADTLRKYIRFNSRFIL</sequence>
<reference evidence="2" key="1">
    <citation type="submission" date="2022-12" db="EMBL/GenBank/DDBJ databases">
        <title>Complete genome sequence of an Australian strain of Rouxiella badensis DAR84756 and resolution of the R. badensis DSM100043 and R. chamberiensis DSM28324 genomes.</title>
        <authorList>
            <person name="Paul S."/>
            <person name="Anderson P.J."/>
            <person name="Maynard G."/>
            <person name="Dyall-Smith M."/>
            <person name="Kudinha T."/>
        </authorList>
    </citation>
    <scope>NUCLEOTIDE SEQUENCE</scope>
    <source>
        <strain evidence="2">DSM 28324</strain>
    </source>
</reference>
<evidence type="ECO:0000313" key="2">
    <source>
        <dbReference type="EMBL" id="WAT02335.1"/>
    </source>
</evidence>
<dbReference type="InterPro" id="IPR029068">
    <property type="entry name" value="Glyas_Bleomycin-R_OHBP_Dase"/>
</dbReference>
<keyword evidence="3" id="KW-1185">Reference proteome</keyword>
<feature type="signal peptide" evidence="1">
    <location>
        <begin position="1"/>
        <end position="27"/>
    </location>
</feature>
<dbReference type="RefSeq" id="WP_269128223.1">
    <property type="nucleotide sequence ID" value="NZ_CP114058.1"/>
</dbReference>
<dbReference type="EMBL" id="CP114058">
    <property type="protein sequence ID" value="WAT02335.1"/>
    <property type="molecule type" value="Genomic_DNA"/>
</dbReference>
<dbReference type="SUPFAM" id="SSF54593">
    <property type="entry name" value="Glyoxalase/Bleomycin resistance protein/Dihydroxybiphenyl dioxygenase"/>
    <property type="match status" value="1"/>
</dbReference>
<gene>
    <name evidence="2" type="ORF">O1V66_06910</name>
</gene>
<accession>A0ABY7HT28</accession>
<keyword evidence="1" id="KW-0732">Signal</keyword>
<feature type="chain" id="PRO_5047194748" evidence="1">
    <location>
        <begin position="28"/>
        <end position="300"/>
    </location>
</feature>
<name>A0ABY7HT28_9GAMM</name>